<dbReference type="RefSeq" id="WP_185691334.1">
    <property type="nucleotide sequence ID" value="NZ_JACHVA010000028.1"/>
</dbReference>
<dbReference type="Proteomes" id="UP000525652">
    <property type="component" value="Unassembled WGS sequence"/>
</dbReference>
<reference evidence="1 2" key="1">
    <citation type="submission" date="2020-07" db="EMBL/GenBank/DDBJ databases">
        <authorList>
            <person name="Feng X."/>
        </authorList>
    </citation>
    <scope>NUCLEOTIDE SEQUENCE [LARGE SCALE GENOMIC DNA]</scope>
    <source>
        <strain evidence="1 2">JCM14086</strain>
    </source>
</reference>
<sequence length="149" mass="16546">MKKNELRVWAIRTHSPDEWWVEVDGEVSESVVSLDEAFRRADGAKESFIIHSSHAEEADNPNWIKMGVDEPQNDSFGLPKWVCGKCSFPLEKPDQPKISVGEALGYILVVPGILMTRKRKSSSNGRCPHCGSDRLIAGNSKAGKVLLSR</sequence>
<evidence type="ECO:0000313" key="1">
    <source>
        <dbReference type="EMBL" id="MBC2600591.1"/>
    </source>
</evidence>
<comment type="caution">
    <text evidence="1">The sequence shown here is derived from an EMBL/GenBank/DDBJ whole genome shotgun (WGS) entry which is preliminary data.</text>
</comment>
<evidence type="ECO:0000313" key="2">
    <source>
        <dbReference type="Proteomes" id="UP000525652"/>
    </source>
</evidence>
<accession>A0A7X1E310</accession>
<name>A0A7X1E310_9BACT</name>
<proteinExistence type="predicted"/>
<keyword evidence="2" id="KW-1185">Reference proteome</keyword>
<organism evidence="1 2">
    <name type="scientific">Puniceicoccus vermicola</name>
    <dbReference type="NCBI Taxonomy" id="388746"/>
    <lineage>
        <taxon>Bacteria</taxon>
        <taxon>Pseudomonadati</taxon>
        <taxon>Verrucomicrobiota</taxon>
        <taxon>Opitutia</taxon>
        <taxon>Puniceicoccales</taxon>
        <taxon>Puniceicoccaceae</taxon>
        <taxon>Puniceicoccus</taxon>
    </lineage>
</organism>
<dbReference type="AlphaFoldDB" id="A0A7X1E310"/>
<dbReference type="EMBL" id="JACHVA010000028">
    <property type="protein sequence ID" value="MBC2600591.1"/>
    <property type="molecule type" value="Genomic_DNA"/>
</dbReference>
<protein>
    <submittedName>
        <fullName evidence="1">Uncharacterized protein</fullName>
    </submittedName>
</protein>
<gene>
    <name evidence="1" type="ORF">H5P30_02220</name>
</gene>